<proteinExistence type="predicted"/>
<dbReference type="PANTHER" id="PTHR44656:SF7">
    <property type="entry name" value="DEHYDROGENASE_REDUCTASE SDR FAMILY MEMBER 12"/>
    <property type="match status" value="1"/>
</dbReference>
<dbReference type="SUPFAM" id="SSF51735">
    <property type="entry name" value="NAD(P)-binding Rossmann-fold domains"/>
    <property type="match status" value="1"/>
</dbReference>
<dbReference type="PANTHER" id="PTHR44656">
    <property type="entry name" value="DEHYDROGENASE/REDUCTASE SDR FAMILY MEMBER 12"/>
    <property type="match status" value="1"/>
</dbReference>
<dbReference type="PRINTS" id="PR00081">
    <property type="entry name" value="GDHRDH"/>
</dbReference>
<dbReference type="Gene3D" id="3.40.50.720">
    <property type="entry name" value="NAD(P)-binding Rossmann-like Domain"/>
    <property type="match status" value="1"/>
</dbReference>
<reference evidence="1 2" key="1">
    <citation type="journal article" date="2017" name="Mol. Biol. Evol.">
        <title>The 4-celled Tetrabaena socialis nuclear genome reveals the essential components for genetic control of cell number at the origin of multicellularity in the volvocine lineage.</title>
        <authorList>
            <person name="Featherston J."/>
            <person name="Arakaki Y."/>
            <person name="Hanschen E.R."/>
            <person name="Ferris P.J."/>
            <person name="Michod R.E."/>
            <person name="Olson B.J.S.C."/>
            <person name="Nozaki H."/>
            <person name="Durand P.M."/>
        </authorList>
    </citation>
    <scope>NUCLEOTIDE SEQUENCE [LARGE SCALE GENOMIC DNA]</scope>
    <source>
        <strain evidence="1 2">NIES-571</strain>
    </source>
</reference>
<gene>
    <name evidence="1" type="ORF">TSOC_007806</name>
</gene>
<protein>
    <submittedName>
        <fullName evidence="1">Dehydrogenase/reductase SDR family member 12</fullName>
    </submittedName>
</protein>
<name>A0A2J8A029_9CHLO</name>
<dbReference type="InterPro" id="IPR002347">
    <property type="entry name" value="SDR_fam"/>
</dbReference>
<dbReference type="Proteomes" id="UP000236333">
    <property type="component" value="Unassembled WGS sequence"/>
</dbReference>
<dbReference type="OrthoDB" id="417891at2759"/>
<accession>A0A2J8A029</accession>
<organism evidence="1 2">
    <name type="scientific">Tetrabaena socialis</name>
    <dbReference type="NCBI Taxonomy" id="47790"/>
    <lineage>
        <taxon>Eukaryota</taxon>
        <taxon>Viridiplantae</taxon>
        <taxon>Chlorophyta</taxon>
        <taxon>core chlorophytes</taxon>
        <taxon>Chlorophyceae</taxon>
        <taxon>CS clade</taxon>
        <taxon>Chlamydomonadales</taxon>
        <taxon>Tetrabaenaceae</taxon>
        <taxon>Tetrabaena</taxon>
    </lineage>
</organism>
<dbReference type="Pfam" id="PF00106">
    <property type="entry name" value="adh_short"/>
    <property type="match status" value="1"/>
</dbReference>
<sequence length="346" mass="37017">MGVLRSVSFLMFGTKHFGKDGYARAAAKWDNSVMSRRLEGKVAMVTGANQGLGFETSQELARRGATLYMVCRNAQRGEAAVQRVRQATGNQDVHLQVCDVSSLAAVKSLAAEWEAAGRQLHLLVNNAGILVHERVLSADGHESCFATNTLGSFALTRALGGVLAASAPSRVVFVSSGGMYTAPLEPSSPCVLPPLQTRHLDHSDMRKYDGMLAYSRDKRRQVALAERFAELWAGAGVAVVSMHPGWATTEGVKQSIPGFYSFYKDKFREPAQGVDTIVWLALADGSALEPGAFYLDRAVQPKHLSLSGTQYGKDKVDELWAGLERMWAAGAGGGAGQAAASAAAQR</sequence>
<keyword evidence="2" id="KW-1185">Reference proteome</keyword>
<dbReference type="InterPro" id="IPR036291">
    <property type="entry name" value="NAD(P)-bd_dom_sf"/>
</dbReference>
<evidence type="ECO:0000313" key="1">
    <source>
        <dbReference type="EMBL" id="PNH05887.1"/>
    </source>
</evidence>
<comment type="caution">
    <text evidence="1">The sequence shown here is derived from an EMBL/GenBank/DDBJ whole genome shotgun (WGS) entry which is preliminary data.</text>
</comment>
<dbReference type="EMBL" id="PGGS01000273">
    <property type="protein sequence ID" value="PNH05887.1"/>
    <property type="molecule type" value="Genomic_DNA"/>
</dbReference>
<evidence type="ECO:0000313" key="2">
    <source>
        <dbReference type="Proteomes" id="UP000236333"/>
    </source>
</evidence>
<dbReference type="AlphaFoldDB" id="A0A2J8A029"/>
<dbReference type="InterPro" id="IPR052992">
    <property type="entry name" value="SDR_member_12"/>
</dbReference>